<reference evidence="2 3" key="1">
    <citation type="journal article" date="2007" name="Proc. Natl. Acad. Sci. U.S.A.">
        <title>The tiny eukaryote Ostreococcus provides genomic insights into the paradox of plankton speciation.</title>
        <authorList>
            <person name="Palenik B."/>
            <person name="Grimwood J."/>
            <person name="Aerts A."/>
            <person name="Rouze P."/>
            <person name="Salamov A."/>
            <person name="Putnam N."/>
            <person name="Dupont C."/>
            <person name="Jorgensen R."/>
            <person name="Derelle E."/>
            <person name="Rombauts S."/>
            <person name="Zhou K."/>
            <person name="Otillar R."/>
            <person name="Merchant S.S."/>
            <person name="Podell S."/>
            <person name="Gaasterland T."/>
            <person name="Napoli C."/>
            <person name="Gendler K."/>
            <person name="Manuell A."/>
            <person name="Tai V."/>
            <person name="Vallon O."/>
            <person name="Piganeau G."/>
            <person name="Jancek S."/>
            <person name="Heijde M."/>
            <person name="Jabbari K."/>
            <person name="Bowler C."/>
            <person name="Lohr M."/>
            <person name="Robbens S."/>
            <person name="Werner G."/>
            <person name="Dubchak I."/>
            <person name="Pazour G.J."/>
            <person name="Ren Q."/>
            <person name="Paulsen I."/>
            <person name="Delwiche C."/>
            <person name="Schmutz J."/>
            <person name="Rokhsar D."/>
            <person name="Van de Peer Y."/>
            <person name="Moreau H."/>
            <person name="Grigoriev I.V."/>
        </authorList>
    </citation>
    <scope>NUCLEOTIDE SEQUENCE [LARGE SCALE GENOMIC DNA]</scope>
    <source>
        <strain evidence="2 3">CCE9901</strain>
    </source>
</reference>
<accession>A4S957</accession>
<dbReference type="EMBL" id="CP000596">
    <property type="protein sequence ID" value="ABP00171.1"/>
    <property type="molecule type" value="Genomic_DNA"/>
</dbReference>
<evidence type="ECO:0000313" key="2">
    <source>
        <dbReference type="EMBL" id="ABP00171.1"/>
    </source>
</evidence>
<sequence length="297" mass="31229">MDLGPRAGVVSSCVLLYSVKSGGRDAGAVEGAMAAIPGGLNAENVDFVVDKAKANLASMWSTKVDGRVSVELGWWLVNDADACEKKAIEMLALCDDLKTPRDKLLFKIPATYAGIEATRRLEARGVACHVSHVYCREQANAAIDAGASVVQLYYSRLNAWYKSKKSLDANADPGYELARDALARAKAAGGKTKIMVASLANVDAVKRVLGADYLLVGQRIIDELANTPASDLGETIISDAASVAVGAPARLDEAAYRAACDASPASEELEIALKRNAASDSELIDYINEHKGGGGNA</sequence>
<evidence type="ECO:0008006" key="4">
    <source>
        <dbReference type="Google" id="ProtNLM"/>
    </source>
</evidence>
<dbReference type="OMA" id="SHVYCRE"/>
<dbReference type="Pfam" id="PF00923">
    <property type="entry name" value="TAL_FSA"/>
    <property type="match status" value="1"/>
</dbReference>
<dbReference type="InterPro" id="IPR001585">
    <property type="entry name" value="TAL/FSA"/>
</dbReference>
<dbReference type="HOGENOM" id="CLU_053221_0_0_1"/>
<dbReference type="KEGG" id="olu:OSTLU_28085"/>
<dbReference type="OrthoDB" id="2015515at2759"/>
<evidence type="ECO:0000256" key="1">
    <source>
        <dbReference type="ARBA" id="ARBA00023270"/>
    </source>
</evidence>
<dbReference type="Gene3D" id="3.20.20.70">
    <property type="entry name" value="Aldolase class I"/>
    <property type="match status" value="1"/>
</dbReference>
<dbReference type="SUPFAM" id="SSF51569">
    <property type="entry name" value="Aldolase"/>
    <property type="match status" value="1"/>
</dbReference>
<dbReference type="GeneID" id="5005906"/>
<organism evidence="2 3">
    <name type="scientific">Ostreococcus lucimarinus (strain CCE9901)</name>
    <dbReference type="NCBI Taxonomy" id="436017"/>
    <lineage>
        <taxon>Eukaryota</taxon>
        <taxon>Viridiplantae</taxon>
        <taxon>Chlorophyta</taxon>
        <taxon>Mamiellophyceae</taxon>
        <taxon>Mamiellales</taxon>
        <taxon>Bathycoccaceae</taxon>
        <taxon>Ostreococcus</taxon>
    </lineage>
</organism>
<dbReference type="Proteomes" id="UP000001568">
    <property type="component" value="Chromosome 16"/>
</dbReference>
<evidence type="ECO:0000313" key="3">
    <source>
        <dbReference type="Proteomes" id="UP000001568"/>
    </source>
</evidence>
<dbReference type="Gramene" id="ABP00171">
    <property type="protein sequence ID" value="ABP00171"/>
    <property type="gene ID" value="OSTLU_28085"/>
</dbReference>
<dbReference type="GO" id="GO:0005975">
    <property type="term" value="P:carbohydrate metabolic process"/>
    <property type="evidence" value="ECO:0007669"/>
    <property type="project" value="InterPro"/>
</dbReference>
<dbReference type="PANTHER" id="PTHR10683:SF18">
    <property type="entry name" value="TRANSALDOLASE"/>
    <property type="match status" value="1"/>
</dbReference>
<dbReference type="STRING" id="436017.A4S957"/>
<dbReference type="RefSeq" id="XP_001421877.1">
    <property type="nucleotide sequence ID" value="XM_001421840.1"/>
</dbReference>
<keyword evidence="1" id="KW-0704">Schiff base</keyword>
<dbReference type="eggNOG" id="KOG2772">
    <property type="taxonomic scope" value="Eukaryota"/>
</dbReference>
<name>A4S957_OSTLU</name>
<dbReference type="AlphaFoldDB" id="A4S957"/>
<gene>
    <name evidence="2" type="ORF">OSTLU_28085</name>
</gene>
<dbReference type="PANTHER" id="PTHR10683">
    <property type="entry name" value="TRANSALDOLASE"/>
    <property type="match status" value="1"/>
</dbReference>
<protein>
    <recommendedName>
        <fullName evidence="4">Transaldolase</fullName>
    </recommendedName>
</protein>
<keyword evidence="3" id="KW-1185">Reference proteome</keyword>
<proteinExistence type="predicted"/>
<dbReference type="InterPro" id="IPR013785">
    <property type="entry name" value="Aldolase_TIM"/>
</dbReference>